<dbReference type="Proteomes" id="UP000076738">
    <property type="component" value="Unassembled WGS sequence"/>
</dbReference>
<dbReference type="AlphaFoldDB" id="A0A167R5L1"/>
<reference evidence="2 3" key="1">
    <citation type="journal article" date="2016" name="Mol. Biol. Evol.">
        <title>Comparative Genomics of Early-Diverging Mushroom-Forming Fungi Provides Insights into the Origins of Lignocellulose Decay Capabilities.</title>
        <authorList>
            <person name="Nagy L.G."/>
            <person name="Riley R."/>
            <person name="Tritt A."/>
            <person name="Adam C."/>
            <person name="Daum C."/>
            <person name="Floudas D."/>
            <person name="Sun H."/>
            <person name="Yadav J.S."/>
            <person name="Pangilinan J."/>
            <person name="Larsson K.H."/>
            <person name="Matsuura K."/>
            <person name="Barry K."/>
            <person name="Labutti K."/>
            <person name="Kuo R."/>
            <person name="Ohm R.A."/>
            <person name="Bhattacharya S.S."/>
            <person name="Shirouzu T."/>
            <person name="Yoshinaga Y."/>
            <person name="Martin F.M."/>
            <person name="Grigoriev I.V."/>
            <person name="Hibbett D.S."/>
        </authorList>
    </citation>
    <scope>NUCLEOTIDE SEQUENCE [LARGE SCALE GENOMIC DNA]</scope>
    <source>
        <strain evidence="2 3">TUFC12733</strain>
    </source>
</reference>
<sequence length="486" mass="54722">MSIFLRRRGRLQYSTCAFTNDPVHTEHVRDAYEAALPFLKAWCHSLHMDYHWHEKRFSLHERSAACLQSSEGSTWSRLQIILPHHADVFFSEEFQEQFAAMFGECDVRYDTEDLATPRIANAPQPLIDIISLLQCVLPGQLSFMAYRDDGALSHVNFYPSSDWCMHHMDEVMAVTVKWLDLNAGDSIDLRITSYVVGVYFQNRHTMLPVHGDCQGIDIEQFRWTAKLVSDIRDRLTQPETPQTPLPRALGEDDLYGDPEPDSPTTPVLCSTSSSPLDKDAGASLPSSPSERYYQSDDDDEDNHSEFSVDLPDSSCCDYVGPGGIQVYQYDTTVAEGDMDDTLAPSNNIADPSSTPASVSAEVQSPRPEFEPSVHWKDMHTFKESKRYLSAVEKSLLTSEAWDARLDPNTRVLTQSRSSFGKWVSKKAAHDRKQRKGGEWKSKGKGKATPAHWSGPGKPRPKQEVGDMSGSSVPLIDRIMVRDRLPF</sequence>
<feature type="region of interest" description="Disordered" evidence="1">
    <location>
        <begin position="337"/>
        <end position="371"/>
    </location>
</feature>
<evidence type="ECO:0000313" key="3">
    <source>
        <dbReference type="Proteomes" id="UP000076738"/>
    </source>
</evidence>
<dbReference type="OrthoDB" id="10535760at2759"/>
<gene>
    <name evidence="2" type="ORF">CALVIDRAFT_280350</name>
</gene>
<name>A0A167R5L1_CALVF</name>
<feature type="compositionally biased region" description="Basic residues" evidence="1">
    <location>
        <begin position="423"/>
        <end position="434"/>
    </location>
</feature>
<keyword evidence="3" id="KW-1185">Reference proteome</keyword>
<feature type="region of interest" description="Disordered" evidence="1">
    <location>
        <begin position="234"/>
        <end position="312"/>
    </location>
</feature>
<accession>A0A167R5L1</accession>
<feature type="compositionally biased region" description="Polar residues" evidence="1">
    <location>
        <begin position="343"/>
        <end position="362"/>
    </location>
</feature>
<feature type="region of interest" description="Disordered" evidence="1">
    <location>
        <begin position="422"/>
        <end position="472"/>
    </location>
</feature>
<evidence type="ECO:0000313" key="2">
    <source>
        <dbReference type="EMBL" id="KZP00581.1"/>
    </source>
</evidence>
<feature type="compositionally biased region" description="Acidic residues" evidence="1">
    <location>
        <begin position="251"/>
        <end position="260"/>
    </location>
</feature>
<protein>
    <submittedName>
        <fullName evidence="2">Uncharacterized protein</fullName>
    </submittedName>
</protein>
<organism evidence="2 3">
    <name type="scientific">Calocera viscosa (strain TUFC12733)</name>
    <dbReference type="NCBI Taxonomy" id="1330018"/>
    <lineage>
        <taxon>Eukaryota</taxon>
        <taxon>Fungi</taxon>
        <taxon>Dikarya</taxon>
        <taxon>Basidiomycota</taxon>
        <taxon>Agaricomycotina</taxon>
        <taxon>Dacrymycetes</taxon>
        <taxon>Dacrymycetales</taxon>
        <taxon>Dacrymycetaceae</taxon>
        <taxon>Calocera</taxon>
    </lineage>
</organism>
<dbReference type="EMBL" id="KV417269">
    <property type="protein sequence ID" value="KZP00581.1"/>
    <property type="molecule type" value="Genomic_DNA"/>
</dbReference>
<feature type="compositionally biased region" description="Low complexity" evidence="1">
    <location>
        <begin position="237"/>
        <end position="246"/>
    </location>
</feature>
<feature type="compositionally biased region" description="Polar residues" evidence="1">
    <location>
        <begin position="262"/>
        <end position="275"/>
    </location>
</feature>
<evidence type="ECO:0000256" key="1">
    <source>
        <dbReference type="SAM" id="MobiDB-lite"/>
    </source>
</evidence>
<proteinExistence type="predicted"/>